<dbReference type="SUPFAM" id="SSF116734">
    <property type="entry name" value="DNA methylase specificity domain"/>
    <property type="match status" value="2"/>
</dbReference>
<evidence type="ECO:0000313" key="5">
    <source>
        <dbReference type="EMBL" id="AOV17242.1"/>
    </source>
</evidence>
<comment type="similarity">
    <text evidence="1">Belongs to the type-I restriction system S methylase family.</text>
</comment>
<organism evidence="5 6">
    <name type="scientific">Acidihalobacter aeolianus</name>
    <dbReference type="NCBI Taxonomy" id="2792603"/>
    <lineage>
        <taxon>Bacteria</taxon>
        <taxon>Pseudomonadati</taxon>
        <taxon>Pseudomonadota</taxon>
        <taxon>Gammaproteobacteria</taxon>
        <taxon>Chromatiales</taxon>
        <taxon>Ectothiorhodospiraceae</taxon>
        <taxon>Acidihalobacter</taxon>
    </lineage>
</organism>
<reference evidence="5 6" key="1">
    <citation type="submission" date="2016-09" db="EMBL/GenBank/DDBJ databases">
        <title>Acidihalobacter prosperus V6 (DSM14174).</title>
        <authorList>
            <person name="Khaleque H.N."/>
            <person name="Ramsay J.P."/>
            <person name="Murphy R.J.T."/>
            <person name="Kaksonen A.H."/>
            <person name="Boxall N.J."/>
            <person name="Watkin E.L.J."/>
        </authorList>
    </citation>
    <scope>NUCLEOTIDE SEQUENCE [LARGE SCALE GENOMIC DNA]</scope>
    <source>
        <strain evidence="5 6">V6</strain>
    </source>
</reference>
<dbReference type="Gene3D" id="3.90.220.20">
    <property type="entry name" value="DNA methylase specificity domains"/>
    <property type="match status" value="2"/>
</dbReference>
<dbReference type="InterPro" id="IPR000055">
    <property type="entry name" value="Restrct_endonuc_typeI_TRD"/>
</dbReference>
<dbReference type="PANTHER" id="PTHR30408:SF12">
    <property type="entry name" value="TYPE I RESTRICTION ENZYME MJAVIII SPECIFICITY SUBUNIT"/>
    <property type="match status" value="1"/>
</dbReference>
<dbReference type="InterPro" id="IPR052021">
    <property type="entry name" value="Type-I_RS_S_subunit"/>
</dbReference>
<keyword evidence="3" id="KW-0238">DNA-binding</keyword>
<dbReference type="PANTHER" id="PTHR30408">
    <property type="entry name" value="TYPE-1 RESTRICTION ENZYME ECOKI SPECIFICITY PROTEIN"/>
    <property type="match status" value="1"/>
</dbReference>
<sequence length="278" mass="31027">MHAINSPVGRRGIEKHVTGTTRQRISRKNLGKIEIPLPPLAEQKRIAAILDAADALRAKRRESLAQLDTLLQSTFLDLFGDPVRNPKGWEQKKLGDVCDVRDGTHDSPKYVEYGHPLLTSKNFKDGEIDYAGANMISDGDFEHINKRSKVDVGDLVMPMIGTIGNPVLVEQEPDFAIKNVALIKILSGSPDRRYILHLLCSHYFDHITAKTNRGGTQKFVALKDIRGIPVPLPSADIQHRFATIVESIERQKTRLRAHLAELDTLFASLQSRAFNGEL</sequence>
<dbReference type="KEGG" id="aaeo:BJI67_09350"/>
<evidence type="ECO:0000313" key="6">
    <source>
        <dbReference type="Proteomes" id="UP000095342"/>
    </source>
</evidence>
<proteinExistence type="inferred from homology"/>
<dbReference type="InterPro" id="IPR044946">
    <property type="entry name" value="Restrct_endonuc_typeI_TRD_sf"/>
</dbReference>
<dbReference type="AlphaFoldDB" id="A0A1D8K8H0"/>
<evidence type="ECO:0000256" key="3">
    <source>
        <dbReference type="ARBA" id="ARBA00023125"/>
    </source>
</evidence>
<evidence type="ECO:0000256" key="1">
    <source>
        <dbReference type="ARBA" id="ARBA00010923"/>
    </source>
</evidence>
<keyword evidence="6" id="KW-1185">Reference proteome</keyword>
<feature type="domain" description="Type I restriction modification DNA specificity" evidence="4">
    <location>
        <begin position="15"/>
        <end position="62"/>
    </location>
</feature>
<protein>
    <recommendedName>
        <fullName evidence="4">Type I restriction modification DNA specificity domain-containing protein</fullName>
    </recommendedName>
</protein>
<gene>
    <name evidence="5" type="ORF">BJI67_09350</name>
</gene>
<dbReference type="EMBL" id="CP017448">
    <property type="protein sequence ID" value="AOV17242.1"/>
    <property type="molecule type" value="Genomic_DNA"/>
</dbReference>
<evidence type="ECO:0000256" key="2">
    <source>
        <dbReference type="ARBA" id="ARBA00022747"/>
    </source>
</evidence>
<evidence type="ECO:0000259" key="4">
    <source>
        <dbReference type="Pfam" id="PF01420"/>
    </source>
</evidence>
<dbReference type="Proteomes" id="UP000095342">
    <property type="component" value="Chromosome"/>
</dbReference>
<dbReference type="GO" id="GO:0003677">
    <property type="term" value="F:DNA binding"/>
    <property type="evidence" value="ECO:0007669"/>
    <property type="project" value="UniProtKB-KW"/>
</dbReference>
<dbReference type="Pfam" id="PF01420">
    <property type="entry name" value="Methylase_S"/>
    <property type="match status" value="2"/>
</dbReference>
<feature type="domain" description="Type I restriction modification DNA specificity" evidence="4">
    <location>
        <begin position="86"/>
        <end position="257"/>
    </location>
</feature>
<dbReference type="GO" id="GO:0009307">
    <property type="term" value="P:DNA restriction-modification system"/>
    <property type="evidence" value="ECO:0007669"/>
    <property type="project" value="UniProtKB-KW"/>
</dbReference>
<name>A0A1D8K8H0_9GAMM</name>
<dbReference type="CDD" id="cd17246">
    <property type="entry name" value="RMtype1_S_SonII-TRD2-CR2_like"/>
    <property type="match status" value="1"/>
</dbReference>
<keyword evidence="2" id="KW-0680">Restriction system</keyword>
<accession>A0A1D8K8H0</accession>
<dbReference type="REBASE" id="162219">
    <property type="entry name" value="S.AprV6ORF9355P"/>
</dbReference>